<keyword evidence="1" id="KW-0479">Metal-binding</keyword>
<dbReference type="InterPro" id="IPR036875">
    <property type="entry name" value="Znf_CCHC_sf"/>
</dbReference>
<dbReference type="Pfam" id="PF00098">
    <property type="entry name" value="zf-CCHC"/>
    <property type="match status" value="1"/>
</dbReference>
<evidence type="ECO:0000256" key="1">
    <source>
        <dbReference type="PROSITE-ProRule" id="PRU00047"/>
    </source>
</evidence>
<dbReference type="SUPFAM" id="SSF57756">
    <property type="entry name" value="Retrovirus zinc finger-like domains"/>
    <property type="match status" value="1"/>
</dbReference>
<dbReference type="STRING" id="34720.A0A195FWY3"/>
<sequence length="162" mass="17857">MEFKVFARGSEAEVFLIRIEEGRELFPVNDADLFRCLPFFLSGTALFCFRIVLGIRTGRPQGYTTRRAPPEPEKSLFSELAYRPRKPPRNSRADAIEFSAPAIAGSKRAANRNRVEAVARGTRAPATSGASISPISATTLARTAKCWNCEKTGHIARECHTG</sequence>
<dbReference type="SMART" id="SM00343">
    <property type="entry name" value="ZnF_C2HC"/>
    <property type="match status" value="1"/>
</dbReference>
<keyword evidence="4" id="KW-1185">Reference proteome</keyword>
<dbReference type="Proteomes" id="UP000078541">
    <property type="component" value="Unassembled WGS sequence"/>
</dbReference>
<dbReference type="GO" id="GO:0008270">
    <property type="term" value="F:zinc ion binding"/>
    <property type="evidence" value="ECO:0007669"/>
    <property type="project" value="UniProtKB-KW"/>
</dbReference>
<proteinExistence type="predicted"/>
<dbReference type="PROSITE" id="PS50158">
    <property type="entry name" value="ZF_CCHC"/>
    <property type="match status" value="1"/>
</dbReference>
<organism evidence="3 4">
    <name type="scientific">Trachymyrmex septentrionalis</name>
    <dbReference type="NCBI Taxonomy" id="34720"/>
    <lineage>
        <taxon>Eukaryota</taxon>
        <taxon>Metazoa</taxon>
        <taxon>Ecdysozoa</taxon>
        <taxon>Arthropoda</taxon>
        <taxon>Hexapoda</taxon>
        <taxon>Insecta</taxon>
        <taxon>Pterygota</taxon>
        <taxon>Neoptera</taxon>
        <taxon>Endopterygota</taxon>
        <taxon>Hymenoptera</taxon>
        <taxon>Apocrita</taxon>
        <taxon>Aculeata</taxon>
        <taxon>Formicoidea</taxon>
        <taxon>Formicidae</taxon>
        <taxon>Myrmicinae</taxon>
        <taxon>Trachymyrmex</taxon>
    </lineage>
</organism>
<dbReference type="GO" id="GO:0003676">
    <property type="term" value="F:nucleic acid binding"/>
    <property type="evidence" value="ECO:0007669"/>
    <property type="project" value="InterPro"/>
</dbReference>
<dbReference type="EMBL" id="KQ981204">
    <property type="protein sequence ID" value="KYN44948.1"/>
    <property type="molecule type" value="Genomic_DNA"/>
</dbReference>
<keyword evidence="1" id="KW-0863">Zinc-finger</keyword>
<dbReference type="Gene3D" id="4.10.60.10">
    <property type="entry name" value="Zinc finger, CCHC-type"/>
    <property type="match status" value="1"/>
</dbReference>
<evidence type="ECO:0000313" key="3">
    <source>
        <dbReference type="EMBL" id="KYN44948.1"/>
    </source>
</evidence>
<gene>
    <name evidence="3" type="ORF">ALC56_00600</name>
</gene>
<accession>A0A195FWY3</accession>
<dbReference type="InterPro" id="IPR001878">
    <property type="entry name" value="Znf_CCHC"/>
</dbReference>
<protein>
    <recommendedName>
        <fullName evidence="2">CCHC-type domain-containing protein</fullName>
    </recommendedName>
</protein>
<evidence type="ECO:0000313" key="4">
    <source>
        <dbReference type="Proteomes" id="UP000078541"/>
    </source>
</evidence>
<evidence type="ECO:0000259" key="2">
    <source>
        <dbReference type="PROSITE" id="PS50158"/>
    </source>
</evidence>
<keyword evidence="1" id="KW-0862">Zinc</keyword>
<reference evidence="3 4" key="1">
    <citation type="submission" date="2016-03" db="EMBL/GenBank/DDBJ databases">
        <title>Trachymyrmex septentrionalis WGS genome.</title>
        <authorList>
            <person name="Nygaard S."/>
            <person name="Hu H."/>
            <person name="Boomsma J."/>
            <person name="Zhang G."/>
        </authorList>
    </citation>
    <scope>NUCLEOTIDE SEQUENCE [LARGE SCALE GENOMIC DNA]</scope>
    <source>
        <strain evidence="3">Tsep2-gDNA-1</strain>
        <tissue evidence="3">Whole body</tissue>
    </source>
</reference>
<name>A0A195FWY3_9HYME</name>
<dbReference type="AlphaFoldDB" id="A0A195FWY3"/>
<feature type="domain" description="CCHC-type" evidence="2">
    <location>
        <begin position="145"/>
        <end position="159"/>
    </location>
</feature>